<evidence type="ECO:0000256" key="1">
    <source>
        <dbReference type="ARBA" id="ARBA00006484"/>
    </source>
</evidence>
<reference evidence="4 5" key="1">
    <citation type="journal article" date="2016" name="Int. J. Syst. Evol. Microbiol.">
        <title>Nocardioides albidus sp. nov., an actinobacterium isolated from garden soil.</title>
        <authorList>
            <person name="Singh H."/>
            <person name="Du J."/>
            <person name="Trinh H."/>
            <person name="Won K."/>
            <person name="Yang J.E."/>
            <person name="Yin C."/>
            <person name="Kook M."/>
            <person name="Yi T.H."/>
        </authorList>
    </citation>
    <scope>NUCLEOTIDE SEQUENCE [LARGE SCALE GENOMIC DNA]</scope>
    <source>
        <strain evidence="4 5">CCTCC AB 2015297</strain>
    </source>
</reference>
<evidence type="ECO:0000256" key="3">
    <source>
        <dbReference type="RuleBase" id="RU000363"/>
    </source>
</evidence>
<dbReference type="PRINTS" id="PR00081">
    <property type="entry name" value="GDHRDH"/>
</dbReference>
<dbReference type="RefSeq" id="WP_139621331.1">
    <property type="nucleotide sequence ID" value="NZ_VDMP01000014.1"/>
</dbReference>
<proteinExistence type="inferred from homology"/>
<organism evidence="4 5">
    <name type="scientific">Nocardioides albidus</name>
    <dbReference type="NCBI Taxonomy" id="1517589"/>
    <lineage>
        <taxon>Bacteria</taxon>
        <taxon>Bacillati</taxon>
        <taxon>Actinomycetota</taxon>
        <taxon>Actinomycetes</taxon>
        <taxon>Propionibacteriales</taxon>
        <taxon>Nocardioidaceae</taxon>
        <taxon>Nocardioides</taxon>
    </lineage>
</organism>
<dbReference type="Pfam" id="PF00106">
    <property type="entry name" value="adh_short"/>
    <property type="match status" value="1"/>
</dbReference>
<dbReference type="SUPFAM" id="SSF51735">
    <property type="entry name" value="NAD(P)-binding Rossmann-fold domains"/>
    <property type="match status" value="1"/>
</dbReference>
<sequence>MSDWNVADLPDQTGRTIVVTGPTLGGLGHHTALVLARLGARVILAGRNPTKVEETVAAIRSEVAGAQLEALHLDLASLSSVRTAAAAVAQVGPIDVLVNNAGVMGTKYSRTADGLELQMATNHFGPFLLTGLLLPQLASSGDGRVVTVSSLFHTFAGRAPLGDPREQTGHYSTWRVYGQSKLANLYFTAELERRLRAADLPVRALAAHPGFAGTHLAANGQYGRSSGGIATILDAGVRAISQTAEAGAWPSLMAATADLPGDSFVGPGGFRQLSGRPRTVGRSRLARNADNARRLWEISEEIVDLRYP</sequence>
<dbReference type="PANTHER" id="PTHR24320">
    <property type="entry name" value="RETINOL DEHYDROGENASE"/>
    <property type="match status" value="1"/>
</dbReference>
<keyword evidence="2" id="KW-0560">Oxidoreductase</keyword>
<accession>A0A5C4WJL2</accession>
<dbReference type="GO" id="GO:0016491">
    <property type="term" value="F:oxidoreductase activity"/>
    <property type="evidence" value="ECO:0007669"/>
    <property type="project" value="UniProtKB-KW"/>
</dbReference>
<comment type="caution">
    <text evidence="4">The sequence shown here is derived from an EMBL/GenBank/DDBJ whole genome shotgun (WGS) entry which is preliminary data.</text>
</comment>
<evidence type="ECO:0000256" key="2">
    <source>
        <dbReference type="ARBA" id="ARBA00023002"/>
    </source>
</evidence>
<gene>
    <name evidence="4" type="ORF">FHP29_02765</name>
</gene>
<evidence type="ECO:0000313" key="4">
    <source>
        <dbReference type="EMBL" id="TNM48222.1"/>
    </source>
</evidence>
<dbReference type="Gene3D" id="3.40.50.720">
    <property type="entry name" value="NAD(P)-binding Rossmann-like Domain"/>
    <property type="match status" value="1"/>
</dbReference>
<dbReference type="Proteomes" id="UP000313231">
    <property type="component" value="Unassembled WGS sequence"/>
</dbReference>
<dbReference type="NCBIfam" id="NF004846">
    <property type="entry name" value="PRK06197.1"/>
    <property type="match status" value="1"/>
</dbReference>
<keyword evidence="5" id="KW-1185">Reference proteome</keyword>
<dbReference type="AlphaFoldDB" id="A0A5C4WJL2"/>
<dbReference type="InterPro" id="IPR002347">
    <property type="entry name" value="SDR_fam"/>
</dbReference>
<protein>
    <submittedName>
        <fullName evidence="4">SDR family NAD(P)-dependent oxidoreductase</fullName>
    </submittedName>
</protein>
<dbReference type="PRINTS" id="PR00080">
    <property type="entry name" value="SDRFAMILY"/>
</dbReference>
<dbReference type="EMBL" id="VDMP01000014">
    <property type="protein sequence ID" value="TNM48222.1"/>
    <property type="molecule type" value="Genomic_DNA"/>
</dbReference>
<dbReference type="InterPro" id="IPR036291">
    <property type="entry name" value="NAD(P)-bd_dom_sf"/>
</dbReference>
<name>A0A5C4WJL2_9ACTN</name>
<dbReference type="OrthoDB" id="4577644at2"/>
<comment type="similarity">
    <text evidence="1 3">Belongs to the short-chain dehydrogenases/reductases (SDR) family.</text>
</comment>
<evidence type="ECO:0000313" key="5">
    <source>
        <dbReference type="Proteomes" id="UP000313231"/>
    </source>
</evidence>
<dbReference type="PANTHER" id="PTHR24320:SF148">
    <property type="entry name" value="NAD(P)-BINDING ROSSMANN-FOLD SUPERFAMILY PROTEIN"/>
    <property type="match status" value="1"/>
</dbReference>